<comment type="pathway">
    <text evidence="1 8">Amino-acid biosynthesis; L-lysine biosynthesis via DAP pathway; DL-2,6-diaminopimelate from LL-2,6-diaminopimelate: step 1/1.</text>
</comment>
<gene>
    <name evidence="8 10" type="primary">dapF</name>
    <name evidence="10" type="ORF">MAGMO_3460</name>
</gene>
<dbReference type="GO" id="GO:0005829">
    <property type="term" value="C:cytosol"/>
    <property type="evidence" value="ECO:0007669"/>
    <property type="project" value="TreeGrafter"/>
</dbReference>
<keyword evidence="8" id="KW-0963">Cytoplasm</keyword>
<evidence type="ECO:0000256" key="3">
    <source>
        <dbReference type="ARBA" id="ARBA00013080"/>
    </source>
</evidence>
<dbReference type="GO" id="GO:0008837">
    <property type="term" value="F:diaminopimelate epimerase activity"/>
    <property type="evidence" value="ECO:0007669"/>
    <property type="project" value="UniProtKB-UniRule"/>
</dbReference>
<comment type="subcellular location">
    <subcellularLocation>
        <location evidence="8">Cytoplasm</location>
    </subcellularLocation>
</comment>
<dbReference type="InterPro" id="IPR001653">
    <property type="entry name" value="DAP_epimerase_DapF"/>
</dbReference>
<dbReference type="SUPFAM" id="SSF54506">
    <property type="entry name" value="Diaminopimelate epimerase-like"/>
    <property type="match status" value="2"/>
</dbReference>
<dbReference type="PROSITE" id="PS01326">
    <property type="entry name" value="DAP_EPIMERASE"/>
    <property type="match status" value="1"/>
</dbReference>
<protein>
    <recommendedName>
        <fullName evidence="3 8">Diaminopimelate epimerase</fullName>
        <shortName evidence="8">DAP epimerase</shortName>
        <ecNumber evidence="3 8">5.1.1.7</ecNumber>
    </recommendedName>
    <alternativeName>
        <fullName evidence="8">PLP-independent amino acid racemase</fullName>
    </alternativeName>
</protein>
<keyword evidence="6 8" id="KW-0413">Isomerase</keyword>
<evidence type="ECO:0000256" key="5">
    <source>
        <dbReference type="ARBA" id="ARBA00023154"/>
    </source>
</evidence>
<evidence type="ECO:0000256" key="9">
    <source>
        <dbReference type="PROSITE-ProRule" id="PRU10125"/>
    </source>
</evidence>
<dbReference type="EMBL" id="LO017727">
    <property type="protein sequence ID" value="CRH07596.1"/>
    <property type="molecule type" value="Genomic_DNA"/>
</dbReference>
<keyword evidence="4 8" id="KW-0028">Amino-acid biosynthesis</keyword>
<dbReference type="Pfam" id="PF01678">
    <property type="entry name" value="DAP_epimerase"/>
    <property type="match status" value="2"/>
</dbReference>
<feature type="active site" evidence="9">
    <location>
        <position position="74"/>
    </location>
</feature>
<comment type="similarity">
    <text evidence="2 8">Belongs to the diaminopimelate epimerase family.</text>
</comment>
<evidence type="ECO:0000313" key="10">
    <source>
        <dbReference type="EMBL" id="CRH07596.1"/>
    </source>
</evidence>
<evidence type="ECO:0000256" key="8">
    <source>
        <dbReference type="HAMAP-Rule" id="MF_00197"/>
    </source>
</evidence>
<accession>A0A1S7LP86</accession>
<dbReference type="GO" id="GO:0009089">
    <property type="term" value="P:lysine biosynthetic process via diaminopimelate"/>
    <property type="evidence" value="ECO:0007669"/>
    <property type="project" value="UniProtKB-UniRule"/>
</dbReference>
<evidence type="ECO:0000256" key="4">
    <source>
        <dbReference type="ARBA" id="ARBA00022605"/>
    </source>
</evidence>
<keyword evidence="5 8" id="KW-0457">Lysine biosynthesis</keyword>
<organism evidence="10">
    <name type="scientific">Magnetococcus massalia (strain MO-1)</name>
    <dbReference type="NCBI Taxonomy" id="451514"/>
    <lineage>
        <taxon>Bacteria</taxon>
        <taxon>Pseudomonadati</taxon>
        <taxon>Pseudomonadota</taxon>
        <taxon>Magnetococcia</taxon>
        <taxon>Magnetococcales</taxon>
        <taxon>Magnetococcaceae</taxon>
        <taxon>Magnetococcus</taxon>
    </lineage>
</organism>
<dbReference type="InterPro" id="IPR018510">
    <property type="entry name" value="DAP_epimerase_AS"/>
</dbReference>
<dbReference type="Gene3D" id="3.10.310.10">
    <property type="entry name" value="Diaminopimelate Epimerase, Chain A, domain 1"/>
    <property type="match status" value="2"/>
</dbReference>
<comment type="function">
    <text evidence="8">Catalyzes the stereoinversion of LL-2,6-diaminopimelate (L,L-DAP) to meso-diaminopimelate (meso-DAP), a precursor of L-lysine and an essential component of the bacterial peptidoglycan.</text>
</comment>
<feature type="active site" description="Proton acceptor" evidence="8">
    <location>
        <position position="218"/>
    </location>
</feature>
<feature type="binding site" evidence="8">
    <location>
        <begin position="75"/>
        <end position="76"/>
    </location>
    <ligand>
        <name>substrate</name>
    </ligand>
</feature>
<feature type="site" description="Could be important to modulate the pK values of the two catalytic cysteine residues" evidence="8">
    <location>
        <position position="160"/>
    </location>
</feature>
<evidence type="ECO:0000256" key="7">
    <source>
        <dbReference type="ARBA" id="ARBA00051712"/>
    </source>
</evidence>
<dbReference type="NCBIfam" id="TIGR00652">
    <property type="entry name" value="DapF"/>
    <property type="match status" value="1"/>
</dbReference>
<comment type="subunit">
    <text evidence="8">Homodimer.</text>
</comment>
<feature type="site" description="Could be important to modulate the pK values of the two catalytic cysteine residues" evidence="8">
    <location>
        <position position="209"/>
    </location>
</feature>
<comment type="catalytic activity">
    <reaction evidence="7 8">
        <text>(2S,6S)-2,6-diaminopimelate = meso-2,6-diaminopimelate</text>
        <dbReference type="Rhea" id="RHEA:15393"/>
        <dbReference type="ChEBI" id="CHEBI:57609"/>
        <dbReference type="ChEBI" id="CHEBI:57791"/>
        <dbReference type="EC" id="5.1.1.7"/>
    </reaction>
</comment>
<feature type="binding site" evidence="8">
    <location>
        <position position="13"/>
    </location>
    <ligand>
        <name>substrate</name>
    </ligand>
</feature>
<reference evidence="10" key="1">
    <citation type="submission" date="2015-04" db="EMBL/GenBank/DDBJ databases">
        <authorList>
            <person name="Syromyatnikov M.Y."/>
            <person name="Popov V.N."/>
        </authorList>
    </citation>
    <scope>NUCLEOTIDE SEQUENCE</scope>
    <source>
        <strain evidence="10">MO-1</strain>
    </source>
</reference>
<feature type="active site" description="Proton donor" evidence="8">
    <location>
        <position position="74"/>
    </location>
</feature>
<feature type="binding site" evidence="8">
    <location>
        <position position="191"/>
    </location>
    <ligand>
        <name>substrate</name>
    </ligand>
</feature>
<dbReference type="PANTHER" id="PTHR31689:SF0">
    <property type="entry name" value="DIAMINOPIMELATE EPIMERASE"/>
    <property type="match status" value="1"/>
</dbReference>
<dbReference type="HAMAP" id="MF_00197">
    <property type="entry name" value="DAP_epimerase"/>
    <property type="match status" value="1"/>
</dbReference>
<proteinExistence type="inferred from homology"/>
<feature type="binding site" evidence="8">
    <location>
        <position position="65"/>
    </location>
    <ligand>
        <name>substrate</name>
    </ligand>
</feature>
<feature type="binding site" evidence="8">
    <location>
        <begin position="219"/>
        <end position="220"/>
    </location>
    <ligand>
        <name>substrate</name>
    </ligand>
</feature>
<feature type="binding site" evidence="8">
    <location>
        <begin position="209"/>
        <end position="210"/>
    </location>
    <ligand>
        <name>substrate</name>
    </ligand>
</feature>
<dbReference type="UniPathway" id="UPA00034">
    <property type="reaction ID" value="UER00025"/>
</dbReference>
<feature type="binding site" evidence="8">
    <location>
        <position position="158"/>
    </location>
    <ligand>
        <name>substrate</name>
    </ligand>
</feature>
<evidence type="ECO:0000256" key="6">
    <source>
        <dbReference type="ARBA" id="ARBA00023235"/>
    </source>
</evidence>
<dbReference type="PANTHER" id="PTHR31689">
    <property type="entry name" value="DIAMINOPIMELATE EPIMERASE, CHLOROPLASTIC"/>
    <property type="match status" value="1"/>
</dbReference>
<name>A0A1S7LP86_MAGMO</name>
<evidence type="ECO:0000256" key="2">
    <source>
        <dbReference type="ARBA" id="ARBA00010219"/>
    </source>
</evidence>
<sequence>MGERFIKMHGLGNDFVVLDHLQNPREISAKEAAFWADRRLGVGCDQLVQLLPGVEGGQAEMRIYNPDGSRAEMCGNAMRCVGLYLKDQHGLGRDGLSVETMAGMIRTHFGDGGAIAVDMGTPRWSGTEVPHGLDGEMISYPVEIEGENYAVTAVSMGNPHAVVRVKDAEGFPLEQIGPQIENHALFPNRINFEVIQVLGSRSLRMRVWERGAGITMACGTGACASAVVAMRKNWVERKVEVTLDGGKLEIEWRGDDRVIMTGPATEVFRGELSFL</sequence>
<feature type="binding site" evidence="8">
    <location>
        <position position="46"/>
    </location>
    <ligand>
        <name>substrate</name>
    </ligand>
</feature>
<dbReference type="EC" id="5.1.1.7" evidence="3 8"/>
<dbReference type="AlphaFoldDB" id="A0A1S7LP86"/>
<evidence type="ECO:0000256" key="1">
    <source>
        <dbReference type="ARBA" id="ARBA00005196"/>
    </source>
</evidence>